<dbReference type="GeneID" id="66978182"/>
<evidence type="ECO:0000259" key="3">
    <source>
        <dbReference type="Pfam" id="PF07910"/>
    </source>
</evidence>
<keyword evidence="1" id="KW-0378">Hydrolase</keyword>
<dbReference type="AlphaFoldDB" id="A0A7R7ZJ03"/>
<evidence type="ECO:0000256" key="1">
    <source>
        <dbReference type="ARBA" id="ARBA00022801"/>
    </source>
</evidence>
<dbReference type="KEGG" id="ache:ACHE_11225S"/>
<reference evidence="4" key="1">
    <citation type="submission" date="2021-01" db="EMBL/GenBank/DDBJ databases">
        <authorList>
            <consortium name="Aspergillus chevalieri M1 genome sequencing consortium"/>
            <person name="Kazuki M."/>
            <person name="Futagami T."/>
        </authorList>
    </citation>
    <scope>NUCLEOTIDE SEQUENCE</scope>
    <source>
        <strain evidence="4">M1</strain>
    </source>
</reference>
<organism evidence="4 5">
    <name type="scientific">Aspergillus chevalieri</name>
    <name type="common">Eurotium chevalieri</name>
    <dbReference type="NCBI Taxonomy" id="182096"/>
    <lineage>
        <taxon>Eukaryota</taxon>
        <taxon>Fungi</taxon>
        <taxon>Dikarya</taxon>
        <taxon>Ascomycota</taxon>
        <taxon>Pezizomycotina</taxon>
        <taxon>Eurotiomycetes</taxon>
        <taxon>Eurotiomycetidae</taxon>
        <taxon>Eurotiales</taxon>
        <taxon>Aspergillaceae</taxon>
        <taxon>Aspergillus</taxon>
        <taxon>Aspergillus subgen. Aspergillus</taxon>
    </lineage>
</organism>
<evidence type="ECO:0000313" key="4">
    <source>
        <dbReference type="EMBL" id="BCR83823.1"/>
    </source>
</evidence>
<evidence type="ECO:0000313" key="5">
    <source>
        <dbReference type="Proteomes" id="UP000637239"/>
    </source>
</evidence>
<dbReference type="EMBL" id="AP024416">
    <property type="protein sequence ID" value="BCR83823.1"/>
    <property type="molecule type" value="Genomic_DNA"/>
</dbReference>
<feature type="region of interest" description="Disordered" evidence="2">
    <location>
        <begin position="100"/>
        <end position="119"/>
    </location>
</feature>
<protein>
    <recommendedName>
        <fullName evidence="3">UFSP1/2/DUB catalytic domain-containing protein</fullName>
    </recommendedName>
</protein>
<dbReference type="RefSeq" id="XP_043132345.1">
    <property type="nucleotide sequence ID" value="XM_043275771.1"/>
</dbReference>
<dbReference type="InterPro" id="IPR012462">
    <property type="entry name" value="UFSP1/2_DUB_cat"/>
</dbReference>
<accession>A0A7R7ZJ03</accession>
<proteinExistence type="predicted"/>
<evidence type="ECO:0000256" key="2">
    <source>
        <dbReference type="SAM" id="MobiDB-lite"/>
    </source>
</evidence>
<dbReference type="Pfam" id="PF07910">
    <property type="entry name" value="Peptidase_C78"/>
    <property type="match status" value="1"/>
</dbReference>
<gene>
    <name evidence="4" type="ORF">ACHE_11225S</name>
</gene>
<reference evidence="4" key="2">
    <citation type="submission" date="2021-02" db="EMBL/GenBank/DDBJ databases">
        <title>Aspergillus chevalieri M1 genome sequence.</title>
        <authorList>
            <person name="Kadooka C."/>
            <person name="Mori K."/>
            <person name="Futagami T."/>
        </authorList>
    </citation>
    <scope>NUCLEOTIDE SEQUENCE</scope>
    <source>
        <strain evidence="4">M1</strain>
    </source>
</reference>
<dbReference type="Gene3D" id="3.90.70.130">
    <property type="match status" value="1"/>
</dbReference>
<sequence>MGHQDVDISSCPFCPFFDTDSHFVVEHIEFCHPENGISGTEYGQLTMQPQDAALECQRPSVWDETEFQTDKYVDCPHGCGEVVMNTELSTHLDLHFAEEVAHEDSASPQSGALVEKPDGHRFDDFDDRYSVQDKYAFRTEAGKAHNPRSKTAYHKTTSVGSVKRLGRAELGPHANEKRMPSWLLKMLEKGPKMTQSNQISSDGTLSKHVTIENEASHVIPVLAKLCEQDTSVQRAFLCSPDVRHIFKMPREGGFCGYRNIQMLISYIQEARTPGHEHFQKGLPTILELQDMIENAWDIGFNSVGRVETGGIRGTRKYIGTPEAQALFSSLGIQCEANSLAETKDMRAHDALYMDVAAYFRQACSLGINGKVIVTELGPIYFQHQGHSLTVVGFEIRDNGTANLLVFDPMFRTSQAIKRLVGTSAKVPDPARLLKAYRRGSAYLQKYKLFETLK</sequence>
<feature type="domain" description="UFSP1/2/DUB catalytic" evidence="3">
    <location>
        <begin position="232"/>
        <end position="450"/>
    </location>
</feature>
<name>A0A7R7ZJ03_ASPCH</name>
<keyword evidence="5" id="KW-1185">Reference proteome</keyword>
<dbReference type="Proteomes" id="UP000637239">
    <property type="component" value="Chromosome 1"/>
</dbReference>
<dbReference type="GO" id="GO:0016787">
    <property type="term" value="F:hydrolase activity"/>
    <property type="evidence" value="ECO:0007669"/>
    <property type="project" value="UniProtKB-KW"/>
</dbReference>